<evidence type="ECO:0000313" key="17">
    <source>
        <dbReference type="Proteomes" id="UP001500339"/>
    </source>
</evidence>
<keyword evidence="7 13" id="KW-0791">Threonine biosynthesis</keyword>
<evidence type="ECO:0000256" key="12">
    <source>
        <dbReference type="ARBA" id="ARBA00049954"/>
    </source>
</evidence>
<dbReference type="InterPro" id="IPR006204">
    <property type="entry name" value="GHMP_kinase_N_dom"/>
</dbReference>
<dbReference type="SUPFAM" id="SSF54211">
    <property type="entry name" value="Ribosomal protein S5 domain 2-like"/>
    <property type="match status" value="1"/>
</dbReference>
<evidence type="ECO:0000259" key="15">
    <source>
        <dbReference type="Pfam" id="PF08544"/>
    </source>
</evidence>
<dbReference type="PANTHER" id="PTHR20861">
    <property type="entry name" value="HOMOSERINE/4-DIPHOSPHOCYTIDYL-2-C-METHYL-D-ERYTHRITOL KINASE"/>
    <property type="match status" value="1"/>
</dbReference>
<dbReference type="Proteomes" id="UP001500339">
    <property type="component" value="Unassembled WGS sequence"/>
</dbReference>
<dbReference type="InterPro" id="IPR036554">
    <property type="entry name" value="GHMP_kinase_C_sf"/>
</dbReference>
<dbReference type="RefSeq" id="WP_343766051.1">
    <property type="nucleotide sequence ID" value="NZ_BAAACF010000001.1"/>
</dbReference>
<dbReference type="InterPro" id="IPR014721">
    <property type="entry name" value="Ribsml_uS5_D2-typ_fold_subgr"/>
</dbReference>
<dbReference type="InterPro" id="IPR000870">
    <property type="entry name" value="Homoserine_kinase"/>
</dbReference>
<dbReference type="PIRSF" id="PIRSF000676">
    <property type="entry name" value="Homoser_kin"/>
    <property type="match status" value="1"/>
</dbReference>
<dbReference type="GO" id="GO:0016301">
    <property type="term" value="F:kinase activity"/>
    <property type="evidence" value="ECO:0007669"/>
    <property type="project" value="UniProtKB-KW"/>
</dbReference>
<name>A0ABN1INH5_9CLOT</name>
<comment type="pathway">
    <text evidence="1 13">Amino-acid biosynthesis; L-threonine biosynthesis; L-threonine from L-aspartate: step 4/5.</text>
</comment>
<evidence type="ECO:0000256" key="7">
    <source>
        <dbReference type="ARBA" id="ARBA00022697"/>
    </source>
</evidence>
<comment type="catalytic activity">
    <reaction evidence="11 13">
        <text>L-homoserine + ATP = O-phospho-L-homoserine + ADP + H(+)</text>
        <dbReference type="Rhea" id="RHEA:13985"/>
        <dbReference type="ChEBI" id="CHEBI:15378"/>
        <dbReference type="ChEBI" id="CHEBI:30616"/>
        <dbReference type="ChEBI" id="CHEBI:57476"/>
        <dbReference type="ChEBI" id="CHEBI:57590"/>
        <dbReference type="ChEBI" id="CHEBI:456216"/>
        <dbReference type="EC" id="2.7.1.39"/>
    </reaction>
</comment>
<dbReference type="EMBL" id="BAAACF010000001">
    <property type="protein sequence ID" value="GAA0718072.1"/>
    <property type="molecule type" value="Genomic_DNA"/>
</dbReference>
<dbReference type="Gene3D" id="3.30.230.10">
    <property type="match status" value="1"/>
</dbReference>
<accession>A0ABN1INH5</accession>
<comment type="similarity">
    <text evidence="2 13">Belongs to the GHMP kinase family. Homoserine kinase subfamily.</text>
</comment>
<dbReference type="PANTHER" id="PTHR20861:SF1">
    <property type="entry name" value="HOMOSERINE KINASE"/>
    <property type="match status" value="1"/>
</dbReference>
<keyword evidence="9 13" id="KW-0418">Kinase</keyword>
<dbReference type="InterPro" id="IPR020568">
    <property type="entry name" value="Ribosomal_Su5_D2-typ_SF"/>
</dbReference>
<dbReference type="InterPro" id="IPR013750">
    <property type="entry name" value="GHMP_kinase_C_dom"/>
</dbReference>
<proteinExistence type="inferred from homology"/>
<sequence>MIEVIVPATSANLGPGFDCLGVAFNFYNKFYIEESKEFVDNDDNLVNLSAQKVFNKFGYKEKYLNIKIEGNIPQSRGLGSSATCIVAGIMGANKILGDILSQDEIIKIATEIEGHPDNVTPAIVGGLTAAIMNEDRVYYEKLILRKGIKFISLTPDFKLSTSDARKVLPKEVSYKDAIFNVGRVALTMGALANGNFEQLRISCEDKLHQPYRSRLIRNYDKIISKCKELNSLGVFLSGAGPTIMALIEEGNDHFLEEIENYLNTLEDFWKVRELNIDNLGTRVNIL</sequence>
<evidence type="ECO:0000256" key="1">
    <source>
        <dbReference type="ARBA" id="ARBA00005015"/>
    </source>
</evidence>
<dbReference type="Pfam" id="PF08544">
    <property type="entry name" value="GHMP_kinases_C"/>
    <property type="match status" value="1"/>
</dbReference>
<comment type="function">
    <text evidence="12 13">Catalyzes the ATP-dependent phosphorylation of L-homoserine to L-homoserine phosphate.</text>
</comment>
<keyword evidence="10 13" id="KW-0067">ATP-binding</keyword>
<dbReference type="Gene3D" id="3.30.70.890">
    <property type="entry name" value="GHMP kinase, C-terminal domain"/>
    <property type="match status" value="1"/>
</dbReference>
<evidence type="ECO:0000313" key="16">
    <source>
        <dbReference type="EMBL" id="GAA0718072.1"/>
    </source>
</evidence>
<comment type="subcellular location">
    <subcellularLocation>
        <location evidence="13">Cytoplasm</location>
    </subcellularLocation>
</comment>
<evidence type="ECO:0000256" key="10">
    <source>
        <dbReference type="ARBA" id="ARBA00022840"/>
    </source>
</evidence>
<evidence type="ECO:0000256" key="2">
    <source>
        <dbReference type="ARBA" id="ARBA00007370"/>
    </source>
</evidence>
<feature type="binding site" evidence="13">
    <location>
        <begin position="73"/>
        <end position="83"/>
    </location>
    <ligand>
        <name>ATP</name>
        <dbReference type="ChEBI" id="CHEBI:30616"/>
    </ligand>
</feature>
<dbReference type="HAMAP" id="MF_00384">
    <property type="entry name" value="Homoser_kinase"/>
    <property type="match status" value="1"/>
</dbReference>
<keyword evidence="6 13" id="KW-0808">Transferase</keyword>
<keyword evidence="8 13" id="KW-0547">Nucleotide-binding</keyword>
<keyword evidence="5 13" id="KW-0028">Amino-acid biosynthesis</keyword>
<keyword evidence="17" id="KW-1185">Reference proteome</keyword>
<gene>
    <name evidence="13 16" type="primary">thrB</name>
    <name evidence="16" type="ORF">GCM10008905_04370</name>
</gene>
<dbReference type="Pfam" id="PF00288">
    <property type="entry name" value="GHMP_kinases_N"/>
    <property type="match status" value="1"/>
</dbReference>
<organism evidence="16 17">
    <name type="scientific">Clostridium malenominatum</name>
    <dbReference type="NCBI Taxonomy" id="1539"/>
    <lineage>
        <taxon>Bacteria</taxon>
        <taxon>Bacillati</taxon>
        <taxon>Bacillota</taxon>
        <taxon>Clostridia</taxon>
        <taxon>Eubacteriales</taxon>
        <taxon>Clostridiaceae</taxon>
        <taxon>Clostridium</taxon>
    </lineage>
</organism>
<dbReference type="PRINTS" id="PR00958">
    <property type="entry name" value="HOMSERKINASE"/>
</dbReference>
<dbReference type="NCBIfam" id="TIGR00191">
    <property type="entry name" value="thrB"/>
    <property type="match status" value="1"/>
</dbReference>
<dbReference type="InterPro" id="IPR006203">
    <property type="entry name" value="GHMP_knse_ATP-bd_CS"/>
</dbReference>
<feature type="domain" description="GHMP kinase C-terminal" evidence="15">
    <location>
        <begin position="190"/>
        <end position="250"/>
    </location>
</feature>
<evidence type="ECO:0000256" key="5">
    <source>
        <dbReference type="ARBA" id="ARBA00022605"/>
    </source>
</evidence>
<dbReference type="PROSITE" id="PS00627">
    <property type="entry name" value="GHMP_KINASES_ATP"/>
    <property type="match status" value="1"/>
</dbReference>
<evidence type="ECO:0000256" key="9">
    <source>
        <dbReference type="ARBA" id="ARBA00022777"/>
    </source>
</evidence>
<dbReference type="EC" id="2.7.1.39" evidence="3 13"/>
<protein>
    <recommendedName>
        <fullName evidence="4 13">Homoserine kinase</fullName>
        <shortName evidence="13">HK</shortName>
        <shortName evidence="13">HSK</shortName>
        <ecNumber evidence="3 13">2.7.1.39</ecNumber>
    </recommendedName>
</protein>
<evidence type="ECO:0000256" key="3">
    <source>
        <dbReference type="ARBA" id="ARBA00012078"/>
    </source>
</evidence>
<evidence type="ECO:0000256" key="8">
    <source>
        <dbReference type="ARBA" id="ARBA00022741"/>
    </source>
</evidence>
<feature type="domain" description="GHMP kinase N-terminal" evidence="14">
    <location>
        <begin position="44"/>
        <end position="126"/>
    </location>
</feature>
<reference evidence="16 17" key="1">
    <citation type="journal article" date="2019" name="Int. J. Syst. Evol. Microbiol.">
        <title>The Global Catalogue of Microorganisms (GCM) 10K type strain sequencing project: providing services to taxonomists for standard genome sequencing and annotation.</title>
        <authorList>
            <consortium name="The Broad Institute Genomics Platform"/>
            <consortium name="The Broad Institute Genome Sequencing Center for Infectious Disease"/>
            <person name="Wu L."/>
            <person name="Ma J."/>
        </authorList>
    </citation>
    <scope>NUCLEOTIDE SEQUENCE [LARGE SCALE GENOMIC DNA]</scope>
    <source>
        <strain evidence="16 17">JCM 1405</strain>
    </source>
</reference>
<evidence type="ECO:0000256" key="6">
    <source>
        <dbReference type="ARBA" id="ARBA00022679"/>
    </source>
</evidence>
<evidence type="ECO:0000256" key="11">
    <source>
        <dbReference type="ARBA" id="ARBA00049375"/>
    </source>
</evidence>
<comment type="caution">
    <text evidence="16">The sequence shown here is derived from an EMBL/GenBank/DDBJ whole genome shotgun (WGS) entry which is preliminary data.</text>
</comment>
<evidence type="ECO:0000259" key="14">
    <source>
        <dbReference type="Pfam" id="PF00288"/>
    </source>
</evidence>
<evidence type="ECO:0000256" key="4">
    <source>
        <dbReference type="ARBA" id="ARBA00017858"/>
    </source>
</evidence>
<evidence type="ECO:0000256" key="13">
    <source>
        <dbReference type="HAMAP-Rule" id="MF_00384"/>
    </source>
</evidence>
<keyword evidence="13" id="KW-0963">Cytoplasm</keyword>
<dbReference type="SUPFAM" id="SSF55060">
    <property type="entry name" value="GHMP Kinase, C-terminal domain"/>
    <property type="match status" value="1"/>
</dbReference>